<dbReference type="RefSeq" id="WP_173581712.1">
    <property type="nucleotide sequence ID" value="NZ_WOTB01000001.1"/>
</dbReference>
<evidence type="ECO:0000313" key="3">
    <source>
        <dbReference type="Proteomes" id="UP000635278"/>
    </source>
</evidence>
<dbReference type="Gene3D" id="3.10.450.50">
    <property type="match status" value="1"/>
</dbReference>
<sequence>MAPASVLPHWLETALKALRNGDIDGWMSMYATDAVHEFPFAPEGSPTSLTGRDAIGAYMRRLPSFICFGSLSDVRARDVGDELIVEATGHHRRISDGAPCDVTYVWFITRRDGKVTSIRDYMNPLQLRRIASS</sequence>
<dbReference type="InterPro" id="IPR032710">
    <property type="entry name" value="NTF2-like_dom_sf"/>
</dbReference>
<proteinExistence type="predicted"/>
<accession>A0ABX0JKD5</accession>
<reference evidence="2 3" key="1">
    <citation type="journal article" date="2020" name="Int. J. Syst. Evol. Microbiol.">
        <title>Novel acetic acid bacteria from cider fermentations: Acetobacter conturbans sp. nov. and Acetobacter fallax sp. nov.</title>
        <authorList>
            <person name="Sombolestani A.S."/>
            <person name="Cleenwerck I."/>
            <person name="Cnockaert M."/>
            <person name="Borremans W."/>
            <person name="Wieme A.D."/>
            <person name="De Vuyst L."/>
            <person name="Vandamme P."/>
        </authorList>
    </citation>
    <scope>NUCLEOTIDE SEQUENCE [LARGE SCALE GENOMIC DNA]</scope>
    <source>
        <strain evidence="2 3">LMG 30640</strain>
    </source>
</reference>
<evidence type="ECO:0000313" key="2">
    <source>
        <dbReference type="EMBL" id="NHN83284.1"/>
    </source>
</evidence>
<organism evidence="2 3">
    <name type="scientific">Acetobacter musti</name>
    <dbReference type="NCBI Taxonomy" id="864732"/>
    <lineage>
        <taxon>Bacteria</taxon>
        <taxon>Pseudomonadati</taxon>
        <taxon>Pseudomonadota</taxon>
        <taxon>Alphaproteobacteria</taxon>
        <taxon>Acetobacterales</taxon>
        <taxon>Acetobacteraceae</taxon>
        <taxon>Acetobacter</taxon>
    </lineage>
</organism>
<dbReference type="EMBL" id="WOTB01000001">
    <property type="protein sequence ID" value="NHN83284.1"/>
    <property type="molecule type" value="Genomic_DNA"/>
</dbReference>
<keyword evidence="3" id="KW-1185">Reference proteome</keyword>
<evidence type="ECO:0000259" key="1">
    <source>
        <dbReference type="Pfam" id="PF12680"/>
    </source>
</evidence>
<dbReference type="Pfam" id="PF12680">
    <property type="entry name" value="SnoaL_2"/>
    <property type="match status" value="1"/>
</dbReference>
<dbReference type="Proteomes" id="UP000635278">
    <property type="component" value="Unassembled WGS sequence"/>
</dbReference>
<feature type="domain" description="SnoaL-like" evidence="1">
    <location>
        <begin position="14"/>
        <end position="117"/>
    </location>
</feature>
<name>A0ABX0JKD5_9PROT</name>
<dbReference type="SUPFAM" id="SSF54427">
    <property type="entry name" value="NTF2-like"/>
    <property type="match status" value="1"/>
</dbReference>
<protein>
    <submittedName>
        <fullName evidence="2">Nuclear transport factor 2 family protein</fullName>
    </submittedName>
</protein>
<dbReference type="InterPro" id="IPR037401">
    <property type="entry name" value="SnoaL-like"/>
</dbReference>
<gene>
    <name evidence="2" type="ORF">GOB93_01335</name>
</gene>
<comment type="caution">
    <text evidence="2">The sequence shown here is derived from an EMBL/GenBank/DDBJ whole genome shotgun (WGS) entry which is preliminary data.</text>
</comment>